<evidence type="ECO:0000256" key="1">
    <source>
        <dbReference type="SAM" id="MobiDB-lite"/>
    </source>
</evidence>
<gene>
    <name evidence="3" type="ORF">NP493_656g00043</name>
</gene>
<keyword evidence="2" id="KW-0472">Membrane</keyword>
<dbReference type="EMBL" id="JAODUO010000656">
    <property type="protein sequence ID" value="KAK2176550.1"/>
    <property type="molecule type" value="Genomic_DNA"/>
</dbReference>
<feature type="region of interest" description="Disordered" evidence="1">
    <location>
        <begin position="196"/>
        <end position="219"/>
    </location>
</feature>
<dbReference type="Proteomes" id="UP001209878">
    <property type="component" value="Unassembled WGS sequence"/>
</dbReference>
<comment type="caution">
    <text evidence="3">The sequence shown here is derived from an EMBL/GenBank/DDBJ whole genome shotgun (WGS) entry which is preliminary data.</text>
</comment>
<name>A0AAD9KTD7_RIDPI</name>
<evidence type="ECO:0000313" key="4">
    <source>
        <dbReference type="Proteomes" id="UP001209878"/>
    </source>
</evidence>
<keyword evidence="2" id="KW-1133">Transmembrane helix</keyword>
<organism evidence="3 4">
    <name type="scientific">Ridgeia piscesae</name>
    <name type="common">Tubeworm</name>
    <dbReference type="NCBI Taxonomy" id="27915"/>
    <lineage>
        <taxon>Eukaryota</taxon>
        <taxon>Metazoa</taxon>
        <taxon>Spiralia</taxon>
        <taxon>Lophotrochozoa</taxon>
        <taxon>Annelida</taxon>
        <taxon>Polychaeta</taxon>
        <taxon>Sedentaria</taxon>
        <taxon>Canalipalpata</taxon>
        <taxon>Sabellida</taxon>
        <taxon>Siboglinidae</taxon>
        <taxon>Ridgeia</taxon>
    </lineage>
</organism>
<proteinExistence type="predicted"/>
<accession>A0AAD9KTD7</accession>
<keyword evidence="2" id="KW-0812">Transmembrane</keyword>
<evidence type="ECO:0000256" key="2">
    <source>
        <dbReference type="SAM" id="Phobius"/>
    </source>
</evidence>
<keyword evidence="4" id="KW-1185">Reference proteome</keyword>
<evidence type="ECO:0000313" key="3">
    <source>
        <dbReference type="EMBL" id="KAK2176550.1"/>
    </source>
</evidence>
<protein>
    <submittedName>
        <fullName evidence="3">Uncharacterized protein</fullName>
    </submittedName>
</protein>
<sequence length="337" mass="36633">MGSQENDVLFGMGSQEQTYVLFGMGSQEQRNLWGKSGTNSTLGWGVRNNLLWDGESGTKTYLDGVETILFGMGSQEQTYVLFGMGSQEQTYVLFGMGSQEQNAITLTTTSVTVKPYCVDDLCDAVPSEPPQSIRTCEKTCAHDCALIHSVYRCTYKHSASRHSVLLPAVLVAGVALLVLVLAAGAFTLRRRRKLPRGAPHQTASFENNVYSVGPPAGTGHNRAQRVEIVELSARSDLPPPYPGFAARASTDQRLSPRPTLHPRTSDRPPVRTTVCGVNETLPMATSCGGALAGGGKRFVSTRKSSMCTASVVSENVYEDLDMVKKVRMNLVNKIRHR</sequence>
<feature type="transmembrane region" description="Helical" evidence="2">
    <location>
        <begin position="164"/>
        <end position="188"/>
    </location>
</feature>
<dbReference type="AlphaFoldDB" id="A0AAD9KTD7"/>
<feature type="region of interest" description="Disordered" evidence="1">
    <location>
        <begin position="240"/>
        <end position="271"/>
    </location>
</feature>
<reference evidence="3" key="1">
    <citation type="journal article" date="2023" name="Mol. Biol. Evol.">
        <title>Third-Generation Sequencing Reveals the Adaptive Role of the Epigenome in Three Deep-Sea Polychaetes.</title>
        <authorList>
            <person name="Perez M."/>
            <person name="Aroh O."/>
            <person name="Sun Y."/>
            <person name="Lan Y."/>
            <person name="Juniper S.K."/>
            <person name="Young C.R."/>
            <person name="Angers B."/>
            <person name="Qian P.Y."/>
        </authorList>
    </citation>
    <scope>NUCLEOTIDE SEQUENCE</scope>
    <source>
        <strain evidence="3">R07B-5</strain>
    </source>
</reference>
<feature type="compositionally biased region" description="Polar residues" evidence="1">
    <location>
        <begin position="201"/>
        <end position="210"/>
    </location>
</feature>